<dbReference type="AlphaFoldDB" id="A0A6N8J3S4"/>
<sequence>MMLLSIYFIKVFICSGVLYAYYALALRDNHFHQWNRYYLLLAPLLSLVLPLLKIPVSLYPSADTPAPLITMQEFIINNKPVADFFVTPGLLIGILYGLVATGLLCRIAYNCRRVYLLLKKSRVNKLTGYQLVENQEIKSPFSFFRNIFLHNDFNTDSKEGQQILRHELAHINGHHTTDKLLMEVLCAMCWVNPFFHLFKRELSMVHEFIADKAAAEKDAADYAETILYMTLDSKLLATVNNFTHKPVKRRINMLFNTHKNHSLMKKMIVFPVLTALVVFISCLQKNDSVAQTTDKKDTTVYTFVEKPPTFPGGEKALMEFLSEQIHYPKEAVKKNVNATVFVNFVVAADGSIQHVKTVGAAKGYGFEDESIRVVKAMPNWIPGTQEGKFVAVEFNLPIRYQITK</sequence>
<evidence type="ECO:0000313" key="13">
    <source>
        <dbReference type="Proteomes" id="UP000468388"/>
    </source>
</evidence>
<comment type="similarity">
    <text evidence="2">Belongs to the TonB family.</text>
</comment>
<evidence type="ECO:0000256" key="6">
    <source>
        <dbReference type="ARBA" id="ARBA00022692"/>
    </source>
</evidence>
<dbReference type="NCBIfam" id="TIGR01352">
    <property type="entry name" value="tonB_Cterm"/>
    <property type="match status" value="1"/>
</dbReference>
<protein>
    <submittedName>
        <fullName evidence="12">TonB family protein</fullName>
    </submittedName>
</protein>
<keyword evidence="4" id="KW-1003">Cell membrane</keyword>
<feature type="transmembrane region" description="Helical" evidence="10">
    <location>
        <begin position="37"/>
        <end position="58"/>
    </location>
</feature>
<dbReference type="Pfam" id="PF03544">
    <property type="entry name" value="TonB_C"/>
    <property type="match status" value="1"/>
</dbReference>
<organism evidence="12 13">
    <name type="scientific">Chitinophaga oryziterrae</name>
    <dbReference type="NCBI Taxonomy" id="1031224"/>
    <lineage>
        <taxon>Bacteria</taxon>
        <taxon>Pseudomonadati</taxon>
        <taxon>Bacteroidota</taxon>
        <taxon>Chitinophagia</taxon>
        <taxon>Chitinophagales</taxon>
        <taxon>Chitinophagaceae</taxon>
        <taxon>Chitinophaga</taxon>
    </lineage>
</organism>
<dbReference type="OrthoDB" id="9814002at2"/>
<dbReference type="GO" id="GO:0015031">
    <property type="term" value="P:protein transport"/>
    <property type="evidence" value="ECO:0007669"/>
    <property type="project" value="UniProtKB-KW"/>
</dbReference>
<gene>
    <name evidence="12" type="ORF">GO495_03735</name>
</gene>
<dbReference type="InterPro" id="IPR037682">
    <property type="entry name" value="TonB_C"/>
</dbReference>
<dbReference type="Proteomes" id="UP000468388">
    <property type="component" value="Unassembled WGS sequence"/>
</dbReference>
<dbReference type="PROSITE" id="PS52015">
    <property type="entry name" value="TONB_CTD"/>
    <property type="match status" value="1"/>
</dbReference>
<keyword evidence="13" id="KW-1185">Reference proteome</keyword>
<dbReference type="EMBL" id="WRXO01000001">
    <property type="protein sequence ID" value="MVT39683.1"/>
    <property type="molecule type" value="Genomic_DNA"/>
</dbReference>
<dbReference type="GO" id="GO:0098797">
    <property type="term" value="C:plasma membrane protein complex"/>
    <property type="evidence" value="ECO:0007669"/>
    <property type="project" value="TreeGrafter"/>
</dbReference>
<keyword evidence="7" id="KW-0653">Protein transport</keyword>
<keyword evidence="9 10" id="KW-0472">Membrane</keyword>
<evidence type="ECO:0000313" key="12">
    <source>
        <dbReference type="EMBL" id="MVT39683.1"/>
    </source>
</evidence>
<reference evidence="12 13" key="1">
    <citation type="submission" date="2019-12" db="EMBL/GenBank/DDBJ databases">
        <title>The draft genomic sequence of strain Chitinophaga oryziterrae JCM 16595.</title>
        <authorList>
            <person name="Zhang X."/>
        </authorList>
    </citation>
    <scope>NUCLEOTIDE SEQUENCE [LARGE SCALE GENOMIC DNA]</scope>
    <source>
        <strain evidence="12 13">JCM 16595</strain>
    </source>
</reference>
<dbReference type="SUPFAM" id="SSF74653">
    <property type="entry name" value="TolA/TonB C-terminal domain"/>
    <property type="match status" value="1"/>
</dbReference>
<keyword evidence="5" id="KW-0997">Cell inner membrane</keyword>
<evidence type="ECO:0000256" key="7">
    <source>
        <dbReference type="ARBA" id="ARBA00022927"/>
    </source>
</evidence>
<evidence type="ECO:0000256" key="4">
    <source>
        <dbReference type="ARBA" id="ARBA00022475"/>
    </source>
</evidence>
<dbReference type="InterPro" id="IPR006260">
    <property type="entry name" value="TonB/TolA_C"/>
</dbReference>
<keyword evidence="8 10" id="KW-1133">Transmembrane helix</keyword>
<dbReference type="Gene3D" id="3.30.1150.10">
    <property type="match status" value="1"/>
</dbReference>
<accession>A0A6N8J3S4</accession>
<feature type="transmembrane region" description="Helical" evidence="10">
    <location>
        <begin position="90"/>
        <end position="109"/>
    </location>
</feature>
<feature type="domain" description="TonB C-terminal" evidence="11">
    <location>
        <begin position="312"/>
        <end position="404"/>
    </location>
</feature>
<keyword evidence="6 10" id="KW-0812">Transmembrane</keyword>
<evidence type="ECO:0000256" key="2">
    <source>
        <dbReference type="ARBA" id="ARBA00006555"/>
    </source>
</evidence>
<dbReference type="GO" id="GO:0055085">
    <property type="term" value="P:transmembrane transport"/>
    <property type="evidence" value="ECO:0007669"/>
    <property type="project" value="InterPro"/>
</dbReference>
<comment type="subcellular location">
    <subcellularLocation>
        <location evidence="1">Cell inner membrane</location>
        <topology evidence="1">Single-pass membrane protein</topology>
        <orientation evidence="1">Periplasmic side</orientation>
    </subcellularLocation>
</comment>
<dbReference type="GO" id="GO:0031992">
    <property type="term" value="F:energy transducer activity"/>
    <property type="evidence" value="ECO:0007669"/>
    <property type="project" value="TreeGrafter"/>
</dbReference>
<dbReference type="InterPro" id="IPR008756">
    <property type="entry name" value="Peptidase_M56"/>
</dbReference>
<dbReference type="InterPro" id="IPR051045">
    <property type="entry name" value="TonB-dependent_transducer"/>
</dbReference>
<proteinExistence type="inferred from homology"/>
<evidence type="ECO:0000256" key="10">
    <source>
        <dbReference type="SAM" id="Phobius"/>
    </source>
</evidence>
<dbReference type="PANTHER" id="PTHR33446">
    <property type="entry name" value="PROTEIN TONB-RELATED"/>
    <property type="match status" value="1"/>
</dbReference>
<evidence type="ECO:0000259" key="11">
    <source>
        <dbReference type="PROSITE" id="PS52015"/>
    </source>
</evidence>
<dbReference type="PANTHER" id="PTHR33446:SF2">
    <property type="entry name" value="PROTEIN TONB"/>
    <property type="match status" value="1"/>
</dbReference>
<evidence type="ECO:0000256" key="3">
    <source>
        <dbReference type="ARBA" id="ARBA00022448"/>
    </source>
</evidence>
<evidence type="ECO:0000256" key="9">
    <source>
        <dbReference type="ARBA" id="ARBA00023136"/>
    </source>
</evidence>
<comment type="caution">
    <text evidence="12">The sequence shown here is derived from an EMBL/GenBank/DDBJ whole genome shotgun (WGS) entry which is preliminary data.</text>
</comment>
<keyword evidence="3" id="KW-0813">Transport</keyword>
<evidence type="ECO:0000256" key="5">
    <source>
        <dbReference type="ARBA" id="ARBA00022519"/>
    </source>
</evidence>
<evidence type="ECO:0000256" key="8">
    <source>
        <dbReference type="ARBA" id="ARBA00022989"/>
    </source>
</evidence>
<dbReference type="RefSeq" id="WP_157298340.1">
    <property type="nucleotide sequence ID" value="NZ_BAAAZB010000005.1"/>
</dbReference>
<dbReference type="Pfam" id="PF05569">
    <property type="entry name" value="Peptidase_M56"/>
    <property type="match status" value="1"/>
</dbReference>
<feature type="transmembrane region" description="Helical" evidence="10">
    <location>
        <begin position="6"/>
        <end position="25"/>
    </location>
</feature>
<name>A0A6N8J3S4_9BACT</name>
<evidence type="ECO:0000256" key="1">
    <source>
        <dbReference type="ARBA" id="ARBA00004383"/>
    </source>
</evidence>